<organism evidence="4 5">
    <name type="scientific">Colletotrichum kahawae</name>
    <name type="common">Coffee berry disease fungus</name>
    <dbReference type="NCBI Taxonomy" id="34407"/>
    <lineage>
        <taxon>Eukaryota</taxon>
        <taxon>Fungi</taxon>
        <taxon>Dikarya</taxon>
        <taxon>Ascomycota</taxon>
        <taxon>Pezizomycotina</taxon>
        <taxon>Sordariomycetes</taxon>
        <taxon>Hypocreomycetidae</taxon>
        <taxon>Glomerellales</taxon>
        <taxon>Glomerellaceae</taxon>
        <taxon>Colletotrichum</taxon>
        <taxon>Colletotrichum gloeosporioides species complex</taxon>
    </lineage>
</organism>
<evidence type="ECO:0000256" key="2">
    <source>
        <dbReference type="SAM" id="SignalP"/>
    </source>
</evidence>
<dbReference type="AlphaFoldDB" id="A0AAE0CXC6"/>
<dbReference type="Pfam" id="PF10528">
    <property type="entry name" value="GLEYA"/>
    <property type="match status" value="1"/>
</dbReference>
<protein>
    <submittedName>
        <fullName evidence="4">Conidiospore surface protein</fullName>
    </submittedName>
</protein>
<name>A0AAE0CXC6_COLKA</name>
<accession>A0AAE0CXC6</accession>
<dbReference type="Proteomes" id="UP001281614">
    <property type="component" value="Unassembled WGS sequence"/>
</dbReference>
<evidence type="ECO:0000259" key="3">
    <source>
        <dbReference type="Pfam" id="PF10528"/>
    </source>
</evidence>
<feature type="chain" id="PRO_5042160797" evidence="2">
    <location>
        <begin position="20"/>
        <end position="363"/>
    </location>
</feature>
<sequence length="363" mass="39457">MRLLTLLNVFSVVPVLVLAASCNNNCGRQVAGTGRRDPPLSTRSSLCSEFVTTYVTVARGPPTDVPQSRDEPSVPIVTGTKPVYASACADPTAYCSACQCFTGIKATTITIVAGAETTTSSIPSPQITSTPLVTTTATTTSDSVSPSCTIGAEFALHVIDEESDLCQNMLQFPYFGPENYDIKGLLQDRRPDGVGIQRYPDYDQQDDSVPINYSGVQGPPGSSLRCNVVVHRGYIKATLRGAYELFVSEPPREDVMFLWFGDKARSGAFNVSNADIIVPNDRGWPYRHFVYFRDASEYIPFRMFWSHGKGRGSFSVAIFPSYGTGLDEDVVPENPIFYSNCSGSNSPAPAWPAWESEDWSGGN</sequence>
<feature type="region of interest" description="Disordered" evidence="1">
    <location>
        <begin position="343"/>
        <end position="363"/>
    </location>
</feature>
<dbReference type="EMBL" id="VYYT01000799">
    <property type="protein sequence ID" value="KAK2729362.1"/>
    <property type="molecule type" value="Genomic_DNA"/>
</dbReference>
<feature type="signal peptide" evidence="2">
    <location>
        <begin position="1"/>
        <end position="19"/>
    </location>
</feature>
<evidence type="ECO:0000313" key="4">
    <source>
        <dbReference type="EMBL" id="KAK2729362.1"/>
    </source>
</evidence>
<comment type="caution">
    <text evidence="4">The sequence shown here is derived from an EMBL/GenBank/DDBJ whole genome shotgun (WGS) entry which is preliminary data.</text>
</comment>
<reference evidence="4" key="1">
    <citation type="submission" date="2023-02" db="EMBL/GenBank/DDBJ databases">
        <title>Colletotrichum kahawae CIFC_Que2 genome sequencing and assembly.</title>
        <authorList>
            <person name="Baroncelli R."/>
        </authorList>
    </citation>
    <scope>NUCLEOTIDE SEQUENCE</scope>
    <source>
        <strain evidence="4">CIFC_Que2</strain>
    </source>
</reference>
<evidence type="ECO:0000313" key="5">
    <source>
        <dbReference type="Proteomes" id="UP001281614"/>
    </source>
</evidence>
<keyword evidence="5" id="KW-1185">Reference proteome</keyword>
<dbReference type="InterPro" id="IPR018871">
    <property type="entry name" value="GLEYA_adhesin_domain"/>
</dbReference>
<proteinExistence type="predicted"/>
<dbReference type="PROSITE" id="PS51257">
    <property type="entry name" value="PROKAR_LIPOPROTEIN"/>
    <property type="match status" value="1"/>
</dbReference>
<keyword evidence="2" id="KW-0732">Signal</keyword>
<gene>
    <name evidence="4" type="ORF">CKAH01_10311</name>
</gene>
<feature type="domain" description="GLEYA adhesin" evidence="3">
    <location>
        <begin position="228"/>
        <end position="318"/>
    </location>
</feature>
<evidence type="ECO:0000256" key="1">
    <source>
        <dbReference type="SAM" id="MobiDB-lite"/>
    </source>
</evidence>